<name>A0A173YHA7_9FIRM</name>
<comment type="subcellular location">
    <subcellularLocation>
        <location evidence="1 7">Cell membrane</location>
        <topology evidence="1 7">Multi-pass membrane protein</topology>
    </subcellularLocation>
</comment>
<evidence type="ECO:0000256" key="3">
    <source>
        <dbReference type="ARBA" id="ARBA00022475"/>
    </source>
</evidence>
<dbReference type="InterPro" id="IPR035906">
    <property type="entry name" value="MetI-like_sf"/>
</dbReference>
<keyword evidence="4 7" id="KW-0812">Transmembrane</keyword>
<feature type="transmembrane region" description="Helical" evidence="7">
    <location>
        <begin position="127"/>
        <end position="146"/>
    </location>
</feature>
<evidence type="ECO:0000256" key="2">
    <source>
        <dbReference type="ARBA" id="ARBA00022448"/>
    </source>
</evidence>
<dbReference type="InterPro" id="IPR000515">
    <property type="entry name" value="MetI-like"/>
</dbReference>
<evidence type="ECO:0000256" key="5">
    <source>
        <dbReference type="ARBA" id="ARBA00022989"/>
    </source>
</evidence>
<dbReference type="InterPro" id="IPR050809">
    <property type="entry name" value="UgpAE/MalFG_permease"/>
</dbReference>
<keyword evidence="6 7" id="KW-0472">Membrane</keyword>
<dbReference type="PANTHER" id="PTHR43227:SF11">
    <property type="entry name" value="BLL4140 PROTEIN"/>
    <property type="match status" value="1"/>
</dbReference>
<feature type="transmembrane region" description="Helical" evidence="7">
    <location>
        <begin position="174"/>
        <end position="196"/>
    </location>
</feature>
<gene>
    <name evidence="9" type="primary">ycjO_2</name>
    <name evidence="9" type="ORF">ERS852406_00451</name>
</gene>
<evidence type="ECO:0000313" key="10">
    <source>
        <dbReference type="Proteomes" id="UP000095706"/>
    </source>
</evidence>
<protein>
    <submittedName>
        <fullName evidence="9">Inner membrane ABC transporter permease protein ycjO</fullName>
    </submittedName>
</protein>
<dbReference type="Pfam" id="PF00528">
    <property type="entry name" value="BPD_transp_1"/>
    <property type="match status" value="1"/>
</dbReference>
<evidence type="ECO:0000313" key="9">
    <source>
        <dbReference type="EMBL" id="CUN62168.1"/>
    </source>
</evidence>
<accession>A0A173YHA7</accession>
<keyword evidence="2 7" id="KW-0813">Transport</keyword>
<comment type="similarity">
    <text evidence="7">Belongs to the binding-protein-dependent transport system permease family.</text>
</comment>
<dbReference type="PANTHER" id="PTHR43227">
    <property type="entry name" value="BLL4140 PROTEIN"/>
    <property type="match status" value="1"/>
</dbReference>
<dbReference type="EMBL" id="CYYV01000002">
    <property type="protein sequence ID" value="CUN62168.1"/>
    <property type="molecule type" value="Genomic_DNA"/>
</dbReference>
<feature type="transmembrane region" description="Helical" evidence="7">
    <location>
        <begin position="287"/>
        <end position="308"/>
    </location>
</feature>
<feature type="domain" description="ABC transmembrane type-1" evidence="8">
    <location>
        <begin position="86"/>
        <end position="304"/>
    </location>
</feature>
<evidence type="ECO:0000256" key="6">
    <source>
        <dbReference type="ARBA" id="ARBA00023136"/>
    </source>
</evidence>
<evidence type="ECO:0000256" key="7">
    <source>
        <dbReference type="RuleBase" id="RU363032"/>
    </source>
</evidence>
<keyword evidence="3" id="KW-1003">Cell membrane</keyword>
<dbReference type="Proteomes" id="UP000095706">
    <property type="component" value="Unassembled WGS sequence"/>
</dbReference>
<dbReference type="PROSITE" id="PS50928">
    <property type="entry name" value="ABC_TM1"/>
    <property type="match status" value="1"/>
</dbReference>
<feature type="transmembrane region" description="Helical" evidence="7">
    <location>
        <begin position="228"/>
        <end position="246"/>
    </location>
</feature>
<evidence type="ECO:0000256" key="1">
    <source>
        <dbReference type="ARBA" id="ARBA00004651"/>
    </source>
</evidence>
<feature type="transmembrane region" description="Helical" evidence="7">
    <location>
        <begin position="27"/>
        <end position="53"/>
    </location>
</feature>
<evidence type="ECO:0000259" key="8">
    <source>
        <dbReference type="PROSITE" id="PS50928"/>
    </source>
</evidence>
<keyword evidence="5 7" id="KW-1133">Transmembrane helix</keyword>
<dbReference type="GO" id="GO:0005886">
    <property type="term" value="C:plasma membrane"/>
    <property type="evidence" value="ECO:0007669"/>
    <property type="project" value="UniProtKB-SubCell"/>
</dbReference>
<proteinExistence type="inferred from homology"/>
<dbReference type="SUPFAM" id="SSF161098">
    <property type="entry name" value="MetI-like"/>
    <property type="match status" value="1"/>
</dbReference>
<feature type="transmembrane region" description="Helical" evidence="7">
    <location>
        <begin position="90"/>
        <end position="115"/>
    </location>
</feature>
<dbReference type="GO" id="GO:0055085">
    <property type="term" value="P:transmembrane transport"/>
    <property type="evidence" value="ECO:0007669"/>
    <property type="project" value="InterPro"/>
</dbReference>
<dbReference type="Gene3D" id="1.10.3720.10">
    <property type="entry name" value="MetI-like"/>
    <property type="match status" value="1"/>
</dbReference>
<dbReference type="CDD" id="cd06261">
    <property type="entry name" value="TM_PBP2"/>
    <property type="match status" value="1"/>
</dbReference>
<dbReference type="AlphaFoldDB" id="A0A173YHA7"/>
<reference evidence="9 10" key="1">
    <citation type="submission" date="2015-09" db="EMBL/GenBank/DDBJ databases">
        <authorList>
            <consortium name="Pathogen Informatics"/>
        </authorList>
    </citation>
    <scope>NUCLEOTIDE SEQUENCE [LARGE SCALE GENOMIC DNA]</scope>
    <source>
        <strain evidence="9 10">2789STDY5608849</strain>
    </source>
</reference>
<evidence type="ECO:0000256" key="4">
    <source>
        <dbReference type="ARBA" id="ARBA00022692"/>
    </source>
</evidence>
<organism evidence="9 10">
    <name type="scientific">Fusicatenibacter saccharivorans</name>
    <dbReference type="NCBI Taxonomy" id="1150298"/>
    <lineage>
        <taxon>Bacteria</taxon>
        <taxon>Bacillati</taxon>
        <taxon>Bacillota</taxon>
        <taxon>Clostridia</taxon>
        <taxon>Lachnospirales</taxon>
        <taxon>Lachnospiraceae</taxon>
        <taxon>Fusicatenibacter</taxon>
    </lineage>
</organism>
<sequence length="318" mass="35396">MASLKKSHASSGSSHSKAAKFKRYLPLYLMFLPGAIYLLINNYIPMAGIIVAFKKYNARLGIWKSPFCGLANFEFLFASSDAWTITRNTLLYNLAFIVLNTVVGIIFAIFICDTFNKKLKKIYQSAILFPYLMSAVILGYIVYAFLSQSTGIVNNSILSALGKDAVNWYAEPKYWPFILIFVNTWKGVGYGCLIYISTINGIDPSLYEAASLDGATKWQQIKNITLPFLKPTVITLTLMSVGRIFYSDFGLFYQVPRDSGLLYSATNVIDTYVYRGLMKSGNVGMSAAAGFYQSIIGFIIVLTANGIVRKVSKENAMF</sequence>
<dbReference type="RefSeq" id="WP_055226218.1">
    <property type="nucleotide sequence ID" value="NZ_CAXSRP010000008.1"/>
</dbReference>